<dbReference type="InterPro" id="IPR008334">
    <property type="entry name" value="5'-Nucleotdase_C"/>
</dbReference>
<evidence type="ECO:0000259" key="4">
    <source>
        <dbReference type="Pfam" id="PF02872"/>
    </source>
</evidence>
<dbReference type="InterPro" id="IPR004843">
    <property type="entry name" value="Calcineurin-like_PHP"/>
</dbReference>
<dbReference type="RefSeq" id="WP_041094016.1">
    <property type="nucleotide sequence ID" value="NZ_AP014680.1"/>
</dbReference>
<dbReference type="GO" id="GO:0030288">
    <property type="term" value="C:outer membrane-bounded periplasmic space"/>
    <property type="evidence" value="ECO:0007669"/>
    <property type="project" value="TreeGrafter"/>
</dbReference>
<dbReference type="InterPro" id="IPR006179">
    <property type="entry name" value="5_nucleotidase/apyrase"/>
</dbReference>
<dbReference type="PANTHER" id="PTHR11575">
    <property type="entry name" value="5'-NUCLEOTIDASE-RELATED"/>
    <property type="match status" value="1"/>
</dbReference>
<dbReference type="Pfam" id="PF00149">
    <property type="entry name" value="Metallophos"/>
    <property type="match status" value="1"/>
</dbReference>
<dbReference type="Gene3D" id="3.90.780.10">
    <property type="entry name" value="5'-Nucleotidase, C-terminal domain"/>
    <property type="match status" value="1"/>
</dbReference>
<dbReference type="PANTHER" id="PTHR11575:SF23">
    <property type="entry name" value="5-NUCLEOTIDASE FAMILY PROTEIN"/>
    <property type="match status" value="1"/>
</dbReference>
<gene>
    <name evidence="5" type="ORF">LOOC260_114960</name>
</gene>
<feature type="domain" description="Calcineurin-like phosphoesterase" evidence="3">
    <location>
        <begin position="6"/>
        <end position="206"/>
    </location>
</feature>
<organism evidence="5 6">
    <name type="scientific">Paucilactobacillus hokkaidonensis JCM 18461</name>
    <dbReference type="NCBI Taxonomy" id="1291742"/>
    <lineage>
        <taxon>Bacteria</taxon>
        <taxon>Bacillati</taxon>
        <taxon>Bacillota</taxon>
        <taxon>Bacilli</taxon>
        <taxon>Lactobacillales</taxon>
        <taxon>Lactobacillaceae</taxon>
        <taxon>Paucilactobacillus</taxon>
    </lineage>
</organism>
<reference evidence="5 6" key="1">
    <citation type="submission" date="2014-11" db="EMBL/GenBank/DDBJ databases">
        <title>Complete genome sequence and analysis of Lactobacillus hokkaidonensis LOOC260T.</title>
        <authorList>
            <person name="Tanizawa Y."/>
            <person name="Tohno M."/>
            <person name="Kaminuma E."/>
            <person name="Nakamura Y."/>
            <person name="Arita M."/>
        </authorList>
    </citation>
    <scope>NUCLEOTIDE SEQUENCE [LARGE SCALE GENOMIC DNA]</scope>
    <source>
        <strain evidence="5 6">LOOC260</strain>
    </source>
</reference>
<dbReference type="GO" id="GO:0046872">
    <property type="term" value="F:metal ion binding"/>
    <property type="evidence" value="ECO:0007669"/>
    <property type="project" value="InterPro"/>
</dbReference>
<dbReference type="InterPro" id="IPR029052">
    <property type="entry name" value="Metallo-depent_PP-like"/>
</dbReference>
<name>A0A0A1GZV6_9LACO</name>
<dbReference type="InterPro" id="IPR036907">
    <property type="entry name" value="5'-Nucleotdase_C_sf"/>
</dbReference>
<evidence type="ECO:0000256" key="2">
    <source>
        <dbReference type="RuleBase" id="RU362119"/>
    </source>
</evidence>
<accession>A0A0A1GZV6</accession>
<dbReference type="InterPro" id="IPR011240">
    <property type="entry name" value="Pesterase_YunD"/>
</dbReference>
<evidence type="ECO:0000313" key="5">
    <source>
        <dbReference type="EMBL" id="BAP86006.1"/>
    </source>
</evidence>
<dbReference type="Pfam" id="PF02872">
    <property type="entry name" value="5_nucleotid_C"/>
    <property type="match status" value="1"/>
</dbReference>
<protein>
    <submittedName>
        <fullName evidence="5">5'-nucleotidase</fullName>
    </submittedName>
</protein>
<feature type="domain" description="5'-Nucleotidase C-terminal" evidence="4">
    <location>
        <begin position="298"/>
        <end position="422"/>
    </location>
</feature>
<dbReference type="EMBL" id="AP014680">
    <property type="protein sequence ID" value="BAP86006.1"/>
    <property type="molecule type" value="Genomic_DNA"/>
</dbReference>
<dbReference type="GO" id="GO:0000166">
    <property type="term" value="F:nucleotide binding"/>
    <property type="evidence" value="ECO:0007669"/>
    <property type="project" value="UniProtKB-KW"/>
</dbReference>
<evidence type="ECO:0000313" key="6">
    <source>
        <dbReference type="Proteomes" id="UP000031620"/>
    </source>
</evidence>
<evidence type="ECO:0000259" key="3">
    <source>
        <dbReference type="Pfam" id="PF00149"/>
    </source>
</evidence>
<dbReference type="Gene3D" id="3.60.21.10">
    <property type="match status" value="1"/>
</dbReference>
<keyword evidence="2" id="KW-0547">Nucleotide-binding</keyword>
<dbReference type="SUPFAM" id="SSF55816">
    <property type="entry name" value="5'-nucleotidase (syn. UDP-sugar hydrolase), C-terminal domain"/>
    <property type="match status" value="1"/>
</dbReference>
<dbReference type="AlphaFoldDB" id="A0A0A1GZV6"/>
<dbReference type="PRINTS" id="PR01607">
    <property type="entry name" value="APYRASEFAMLY"/>
</dbReference>
<comment type="similarity">
    <text evidence="2">Belongs to the 5'-nucleotidase family.</text>
</comment>
<dbReference type="GO" id="GO:0009166">
    <property type="term" value="P:nucleotide catabolic process"/>
    <property type="evidence" value="ECO:0007669"/>
    <property type="project" value="InterPro"/>
</dbReference>
<dbReference type="KEGG" id="lho:LOOC260_114960"/>
<dbReference type="SUPFAM" id="SSF56300">
    <property type="entry name" value="Metallo-dependent phosphatases"/>
    <property type="match status" value="1"/>
</dbReference>
<dbReference type="CDD" id="cd00845">
    <property type="entry name" value="MPP_UshA_N_like"/>
    <property type="match status" value="1"/>
</dbReference>
<dbReference type="PROSITE" id="PS00785">
    <property type="entry name" value="5_NUCLEOTIDASE_1"/>
    <property type="match status" value="1"/>
</dbReference>
<dbReference type="GO" id="GO:0008768">
    <property type="term" value="F:UDP-sugar diphosphatase activity"/>
    <property type="evidence" value="ECO:0007669"/>
    <property type="project" value="TreeGrafter"/>
</dbReference>
<dbReference type="PIRSF" id="PIRSF036361">
    <property type="entry name" value="YunD"/>
    <property type="match status" value="1"/>
</dbReference>
<evidence type="ECO:0000256" key="1">
    <source>
        <dbReference type="ARBA" id="ARBA00022729"/>
    </source>
</evidence>
<dbReference type="STRING" id="1291742.LOOC260_114960"/>
<keyword evidence="1" id="KW-0732">Signal</keyword>
<proteinExistence type="inferred from homology"/>
<dbReference type="GO" id="GO:0008253">
    <property type="term" value="F:5'-nucleotidase activity"/>
    <property type="evidence" value="ECO:0007669"/>
    <property type="project" value="TreeGrafter"/>
</dbReference>
<dbReference type="HOGENOM" id="CLU_005854_8_1_9"/>
<keyword evidence="2" id="KW-0378">Hydrolase</keyword>
<sequence>MGEKITILHTNDLHSHFENWPKIRRYLKMQQKALLSSNSSVLTFDLGDAMDRVHPLSEATDGQANVELLNQIGYDAVTIGNNEGLGNTKEQLERLYQHANFDVVLGNLLDQKNGQQPDFARQFKIITTNSGTRVGVLGLTAPFILTYPLEGWQPIDVFEAIPYLLDKIKGQYDVLILLSHLGITVDEKIAASFPEFNVIIGSHTHHLLEHGKRVGQSLLAAAGKYGQYIGKIDLELEDHKISAAQARVTVTEHLPSEPDDDAEIVGYLQQGEQLLAKQQIAKIPTALSVDFENDLSLVNSGLEALKESTNTDIAMLNTGLFLNGLDEGIVNRNQLHEMLPHAMHVMKVTLLGSDLIRLVREIEKNRNFLRRFPLKGMGFRGKIFGEIHYAGLEFKQQTKQVTSNGKPIDIFEQYTLATLDHYLFIPFFPTIEIAGKNELMYNKFFRDVFGNYLMKHFPI</sequence>
<dbReference type="Proteomes" id="UP000031620">
    <property type="component" value="Chromosome"/>
</dbReference>
<dbReference type="InterPro" id="IPR006146">
    <property type="entry name" value="5'-Nucleotdase_CS"/>
</dbReference>